<evidence type="ECO:0000256" key="9">
    <source>
        <dbReference type="PROSITE-ProRule" id="PRU01091"/>
    </source>
</evidence>
<evidence type="ECO:0000256" key="7">
    <source>
        <dbReference type="ARBA" id="ARBA00023163"/>
    </source>
</evidence>
<evidence type="ECO:0000256" key="4">
    <source>
        <dbReference type="ARBA" id="ARBA00023012"/>
    </source>
</evidence>
<evidence type="ECO:0000259" key="10">
    <source>
        <dbReference type="PROSITE" id="PS50110"/>
    </source>
</evidence>
<evidence type="ECO:0000256" key="2">
    <source>
        <dbReference type="ARBA" id="ARBA00022490"/>
    </source>
</evidence>
<dbReference type="InterPro" id="IPR011006">
    <property type="entry name" value="CheY-like_superfamily"/>
</dbReference>
<comment type="subcellular location">
    <subcellularLocation>
        <location evidence="1">Cytoplasm</location>
    </subcellularLocation>
</comment>
<dbReference type="InterPro" id="IPR036388">
    <property type="entry name" value="WH-like_DNA-bd_sf"/>
</dbReference>
<dbReference type="EMBL" id="QFYP01000001">
    <property type="protein sequence ID" value="RAK61379.1"/>
    <property type="molecule type" value="Genomic_DNA"/>
</dbReference>
<keyword evidence="13" id="KW-1185">Reference proteome</keyword>
<dbReference type="Gene3D" id="3.40.50.2300">
    <property type="match status" value="1"/>
</dbReference>
<dbReference type="Pfam" id="PF00072">
    <property type="entry name" value="Response_reg"/>
    <property type="match status" value="1"/>
</dbReference>
<dbReference type="GO" id="GO:0000976">
    <property type="term" value="F:transcription cis-regulatory region binding"/>
    <property type="evidence" value="ECO:0007669"/>
    <property type="project" value="TreeGrafter"/>
</dbReference>
<dbReference type="GO" id="GO:0005829">
    <property type="term" value="C:cytosol"/>
    <property type="evidence" value="ECO:0007669"/>
    <property type="project" value="TreeGrafter"/>
</dbReference>
<feature type="DNA-binding region" description="OmpR/PhoB-type" evidence="9">
    <location>
        <begin position="124"/>
        <end position="218"/>
    </location>
</feature>
<dbReference type="InterPro" id="IPR001867">
    <property type="entry name" value="OmpR/PhoB-type_DNA-bd"/>
</dbReference>
<keyword evidence="5" id="KW-0805">Transcription regulation</keyword>
<dbReference type="CDD" id="cd00383">
    <property type="entry name" value="trans_reg_C"/>
    <property type="match status" value="1"/>
</dbReference>
<keyword evidence="3 8" id="KW-0597">Phosphoprotein</keyword>
<keyword evidence="7" id="KW-0804">Transcription</keyword>
<evidence type="ECO:0000256" key="6">
    <source>
        <dbReference type="ARBA" id="ARBA00023125"/>
    </source>
</evidence>
<dbReference type="Gene3D" id="6.10.250.690">
    <property type="match status" value="1"/>
</dbReference>
<dbReference type="AlphaFoldDB" id="A0A328B3A4"/>
<dbReference type="OrthoDB" id="9802426at2"/>
<dbReference type="Proteomes" id="UP000249842">
    <property type="component" value="Unassembled WGS sequence"/>
</dbReference>
<evidence type="ECO:0000256" key="5">
    <source>
        <dbReference type="ARBA" id="ARBA00023015"/>
    </source>
</evidence>
<dbReference type="PROSITE" id="PS50110">
    <property type="entry name" value="RESPONSE_REGULATORY"/>
    <property type="match status" value="1"/>
</dbReference>
<name>A0A328B3A4_9CAUL</name>
<feature type="domain" description="Response regulatory" evidence="10">
    <location>
        <begin position="2"/>
        <end position="116"/>
    </location>
</feature>
<dbReference type="Pfam" id="PF00486">
    <property type="entry name" value="Trans_reg_C"/>
    <property type="match status" value="1"/>
</dbReference>
<keyword evidence="2" id="KW-0963">Cytoplasm</keyword>
<feature type="domain" description="OmpR/PhoB-type" evidence="11">
    <location>
        <begin position="124"/>
        <end position="218"/>
    </location>
</feature>
<protein>
    <submittedName>
        <fullName evidence="12">DNA-binding response regulator</fullName>
    </submittedName>
</protein>
<dbReference type="GO" id="GO:0000156">
    <property type="term" value="F:phosphorelay response regulator activity"/>
    <property type="evidence" value="ECO:0007669"/>
    <property type="project" value="TreeGrafter"/>
</dbReference>
<evidence type="ECO:0000256" key="8">
    <source>
        <dbReference type="PROSITE-ProRule" id="PRU00169"/>
    </source>
</evidence>
<evidence type="ECO:0000259" key="11">
    <source>
        <dbReference type="PROSITE" id="PS51755"/>
    </source>
</evidence>
<dbReference type="GO" id="GO:0006355">
    <property type="term" value="P:regulation of DNA-templated transcription"/>
    <property type="evidence" value="ECO:0007669"/>
    <property type="project" value="InterPro"/>
</dbReference>
<dbReference type="PANTHER" id="PTHR48111">
    <property type="entry name" value="REGULATOR OF RPOS"/>
    <property type="match status" value="1"/>
</dbReference>
<evidence type="ECO:0000313" key="12">
    <source>
        <dbReference type="EMBL" id="RAK61379.1"/>
    </source>
</evidence>
<comment type="caution">
    <text evidence="12">The sequence shown here is derived from an EMBL/GenBank/DDBJ whole genome shotgun (WGS) entry which is preliminary data.</text>
</comment>
<feature type="modified residue" description="4-aspartylphosphate" evidence="8">
    <location>
        <position position="51"/>
    </location>
</feature>
<reference evidence="13" key="1">
    <citation type="submission" date="2018-05" db="EMBL/GenBank/DDBJ databases">
        <authorList>
            <person name="Li X."/>
        </authorList>
    </citation>
    <scope>NUCLEOTIDE SEQUENCE [LARGE SCALE GENOMIC DNA]</scope>
    <source>
        <strain evidence="13">HKS-05</strain>
    </source>
</reference>
<dbReference type="SMART" id="SM00448">
    <property type="entry name" value="REC"/>
    <property type="match status" value="1"/>
</dbReference>
<keyword evidence="4" id="KW-0902">Two-component regulatory system</keyword>
<evidence type="ECO:0000256" key="1">
    <source>
        <dbReference type="ARBA" id="ARBA00004496"/>
    </source>
</evidence>
<dbReference type="RefSeq" id="WP_111458671.1">
    <property type="nucleotide sequence ID" value="NZ_QFYP01000001.1"/>
</dbReference>
<evidence type="ECO:0000313" key="13">
    <source>
        <dbReference type="Proteomes" id="UP000249842"/>
    </source>
</evidence>
<evidence type="ECO:0000256" key="3">
    <source>
        <dbReference type="ARBA" id="ARBA00022553"/>
    </source>
</evidence>
<gene>
    <name evidence="12" type="ORF">DJ021_16995</name>
</gene>
<dbReference type="PROSITE" id="PS51755">
    <property type="entry name" value="OMPR_PHOB"/>
    <property type="match status" value="1"/>
</dbReference>
<dbReference type="InterPro" id="IPR039420">
    <property type="entry name" value="WalR-like"/>
</dbReference>
<dbReference type="CDD" id="cd17624">
    <property type="entry name" value="REC_OmpR_PmrA-like"/>
    <property type="match status" value="1"/>
</dbReference>
<dbReference type="SMART" id="SM00862">
    <property type="entry name" value="Trans_reg_C"/>
    <property type="match status" value="1"/>
</dbReference>
<sequence>MRLLLIEDDPMLGASIRMGFQPYGFTVDWVQDGDAADEALEAESFSTVLLDLGLPRKSGLEVLRNLRGRRDDTPVIILSARDAVPDRIAGLDAGADDYLNKPFDLDELAARIRAVRRRRDGRTSSVLRHGAIAFDPATMTVSYHGKTVSLRTRELALLAALIERPGAVLSRNQLIDKIYGWGADIESNTIEVHVHALRKKFSPGIVRNIRGIGYVLADEYSTLVD</sequence>
<dbReference type="GO" id="GO:0032993">
    <property type="term" value="C:protein-DNA complex"/>
    <property type="evidence" value="ECO:0007669"/>
    <property type="project" value="TreeGrafter"/>
</dbReference>
<dbReference type="PANTHER" id="PTHR48111:SF35">
    <property type="entry name" value="TRANSCRIPTIONAL REGULATORY PROTEIN QSEB"/>
    <property type="match status" value="1"/>
</dbReference>
<organism evidence="12 13">
    <name type="scientific">Phenylobacterium hankyongense</name>
    <dbReference type="NCBI Taxonomy" id="1813876"/>
    <lineage>
        <taxon>Bacteria</taxon>
        <taxon>Pseudomonadati</taxon>
        <taxon>Pseudomonadota</taxon>
        <taxon>Alphaproteobacteria</taxon>
        <taxon>Caulobacterales</taxon>
        <taxon>Caulobacteraceae</taxon>
        <taxon>Phenylobacterium</taxon>
    </lineage>
</organism>
<accession>A0A328B3A4</accession>
<dbReference type="Gene3D" id="1.10.10.10">
    <property type="entry name" value="Winged helix-like DNA-binding domain superfamily/Winged helix DNA-binding domain"/>
    <property type="match status" value="1"/>
</dbReference>
<proteinExistence type="predicted"/>
<dbReference type="SUPFAM" id="SSF52172">
    <property type="entry name" value="CheY-like"/>
    <property type="match status" value="1"/>
</dbReference>
<keyword evidence="6 9" id="KW-0238">DNA-binding</keyword>
<dbReference type="InterPro" id="IPR001789">
    <property type="entry name" value="Sig_transdc_resp-reg_receiver"/>
</dbReference>